<proteinExistence type="predicted"/>
<keyword evidence="4" id="KW-1185">Reference proteome</keyword>
<dbReference type="GO" id="GO:0016491">
    <property type="term" value="F:oxidoreductase activity"/>
    <property type="evidence" value="ECO:0007669"/>
    <property type="project" value="InterPro"/>
</dbReference>
<feature type="transmembrane region" description="Helical" evidence="1">
    <location>
        <begin position="100"/>
        <end position="119"/>
    </location>
</feature>
<dbReference type="InterPro" id="IPR005804">
    <property type="entry name" value="FA_desaturase_dom"/>
</dbReference>
<dbReference type="OrthoDB" id="1461976at2759"/>
<dbReference type="GO" id="GO:0006629">
    <property type="term" value="P:lipid metabolic process"/>
    <property type="evidence" value="ECO:0007669"/>
    <property type="project" value="InterPro"/>
</dbReference>
<dbReference type="OMA" id="WDNYNAC"/>
<evidence type="ECO:0000313" key="4">
    <source>
        <dbReference type="Proteomes" id="UP000219338"/>
    </source>
</evidence>
<feature type="domain" description="Fatty acid desaturase" evidence="2">
    <location>
        <begin position="101"/>
        <end position="376"/>
    </location>
</feature>
<keyword evidence="1" id="KW-1133">Transmembrane helix</keyword>
<dbReference type="STRING" id="47428.A0A284QRE6"/>
<dbReference type="CDD" id="cd03507">
    <property type="entry name" value="Delta12-FADS-like"/>
    <property type="match status" value="1"/>
</dbReference>
<keyword evidence="1" id="KW-0472">Membrane</keyword>
<organism evidence="3 4">
    <name type="scientific">Armillaria ostoyae</name>
    <name type="common">Armillaria root rot fungus</name>
    <dbReference type="NCBI Taxonomy" id="47428"/>
    <lineage>
        <taxon>Eukaryota</taxon>
        <taxon>Fungi</taxon>
        <taxon>Dikarya</taxon>
        <taxon>Basidiomycota</taxon>
        <taxon>Agaricomycotina</taxon>
        <taxon>Agaricomycetes</taxon>
        <taxon>Agaricomycetidae</taxon>
        <taxon>Agaricales</taxon>
        <taxon>Marasmiineae</taxon>
        <taxon>Physalacriaceae</taxon>
        <taxon>Armillaria</taxon>
    </lineage>
</organism>
<feature type="transmembrane region" description="Helical" evidence="1">
    <location>
        <begin position="131"/>
        <end position="153"/>
    </location>
</feature>
<dbReference type="InterPro" id="IPR012171">
    <property type="entry name" value="Fatty_acid_desaturase"/>
</dbReference>
<name>A0A284QRE6_ARMOS</name>
<accession>A0A284QRE6</accession>
<evidence type="ECO:0000313" key="3">
    <source>
        <dbReference type="EMBL" id="SJK99048.1"/>
    </source>
</evidence>
<dbReference type="Proteomes" id="UP000219338">
    <property type="component" value="Unassembled WGS sequence"/>
</dbReference>
<evidence type="ECO:0000259" key="2">
    <source>
        <dbReference type="Pfam" id="PF00487"/>
    </source>
</evidence>
<keyword evidence="1" id="KW-0812">Transmembrane</keyword>
<protein>
    <submittedName>
        <fullName evidence="3">Related to Delta(12) fatty acid desaturase</fullName>
    </submittedName>
</protein>
<evidence type="ECO:0000256" key="1">
    <source>
        <dbReference type="SAM" id="Phobius"/>
    </source>
</evidence>
<dbReference type="EMBL" id="FUEG01000001">
    <property type="protein sequence ID" value="SJK99048.1"/>
    <property type="molecule type" value="Genomic_DNA"/>
</dbReference>
<dbReference type="AlphaFoldDB" id="A0A284QRE6"/>
<feature type="transmembrane region" description="Helical" evidence="1">
    <location>
        <begin position="68"/>
        <end position="88"/>
    </location>
</feature>
<dbReference type="Pfam" id="PF00487">
    <property type="entry name" value="FA_desaturase"/>
    <property type="match status" value="1"/>
</dbReference>
<dbReference type="PANTHER" id="PTHR32100">
    <property type="entry name" value="OMEGA-6 FATTY ACID DESATURASE, CHLOROPLASTIC"/>
    <property type="match status" value="1"/>
</dbReference>
<feature type="transmembrane region" description="Helical" evidence="1">
    <location>
        <begin position="254"/>
        <end position="276"/>
    </location>
</feature>
<reference evidence="4" key="1">
    <citation type="journal article" date="2017" name="Nat. Ecol. Evol.">
        <title>Genome expansion and lineage-specific genetic innovations in the forest pathogenic fungi Armillaria.</title>
        <authorList>
            <person name="Sipos G."/>
            <person name="Prasanna A.N."/>
            <person name="Walter M.C."/>
            <person name="O'Connor E."/>
            <person name="Balint B."/>
            <person name="Krizsan K."/>
            <person name="Kiss B."/>
            <person name="Hess J."/>
            <person name="Varga T."/>
            <person name="Slot J."/>
            <person name="Riley R."/>
            <person name="Boka B."/>
            <person name="Rigling D."/>
            <person name="Barry K."/>
            <person name="Lee J."/>
            <person name="Mihaltcheva S."/>
            <person name="LaButti K."/>
            <person name="Lipzen A."/>
            <person name="Waldron R."/>
            <person name="Moloney N.M."/>
            <person name="Sperisen C."/>
            <person name="Kredics L."/>
            <person name="Vagvoelgyi C."/>
            <person name="Patrignani A."/>
            <person name="Fitzpatrick D."/>
            <person name="Nagy I."/>
            <person name="Doyle S."/>
            <person name="Anderson J.B."/>
            <person name="Grigoriev I.V."/>
            <person name="Gueldener U."/>
            <person name="Muensterkoetter M."/>
            <person name="Nagy L.G."/>
        </authorList>
    </citation>
    <scope>NUCLEOTIDE SEQUENCE [LARGE SCALE GENOMIC DNA]</scope>
    <source>
        <strain evidence="4">C18/9</strain>
    </source>
</reference>
<gene>
    <name evidence="3" type="ORF">ARMOST_02332</name>
</gene>
<sequence>MNTFPPFDMVSATPATSKPELDSQHVKSAELPVFTPLPYTIAQIRAAIPSEYFDLSTSRALTTLARDIFMATFFFVLALYIPSIQLSYTFQVYTPLLRAAAWVGYWWFQGLTLTGIWVLGHECGHGAFSPYTWLNDSLGFILHTFLWTPYFSWKIGHHRHHMTHASMERDEVYVPKTRAILGIPSKEFEEEHGIDWEDYFGDTPIWTLMMLIRQQVLAFPAYLMFNVSGQPNYPPNTNHFSPSSILFTPAQRNAVILSNIGIGTMIVLVTAAVRQWGWWNVMALYGIPWFEVSHWFVMITYLHHTDPTLPHYRAPKWTFARGAAATVDRPFLGWMGRWFLHDVAHYHVIHHFFPKMPFYHAPAATQHLKAFLGPHYRWSDEPVFQALWKSYNECQFVEDEGDVLFYRGKDGCAAVRAEHEI</sequence>
<feature type="transmembrane region" description="Helical" evidence="1">
    <location>
        <begin position="282"/>
        <end position="303"/>
    </location>
</feature>